<protein>
    <submittedName>
        <fullName evidence="1">Uncharacterized protein</fullName>
    </submittedName>
</protein>
<comment type="caution">
    <text evidence="1">The sequence shown here is derived from an EMBL/GenBank/DDBJ whole genome shotgun (WGS) entry which is preliminary data.</text>
</comment>
<reference evidence="1" key="1">
    <citation type="journal article" date="2014" name="Front. Microbiol.">
        <title>High frequency of phylogenetically diverse reductive dehalogenase-homologous genes in deep subseafloor sedimentary metagenomes.</title>
        <authorList>
            <person name="Kawai M."/>
            <person name="Futagami T."/>
            <person name="Toyoda A."/>
            <person name="Takaki Y."/>
            <person name="Nishi S."/>
            <person name="Hori S."/>
            <person name="Arai W."/>
            <person name="Tsubouchi T."/>
            <person name="Morono Y."/>
            <person name="Uchiyama I."/>
            <person name="Ito T."/>
            <person name="Fujiyama A."/>
            <person name="Inagaki F."/>
            <person name="Takami H."/>
        </authorList>
    </citation>
    <scope>NUCLEOTIDE SEQUENCE</scope>
    <source>
        <strain evidence="1">Expedition CK06-06</strain>
    </source>
</reference>
<accession>X1IK29</accession>
<organism evidence="1">
    <name type="scientific">marine sediment metagenome</name>
    <dbReference type="NCBI Taxonomy" id="412755"/>
    <lineage>
        <taxon>unclassified sequences</taxon>
        <taxon>metagenomes</taxon>
        <taxon>ecological metagenomes</taxon>
    </lineage>
</organism>
<evidence type="ECO:0000313" key="1">
    <source>
        <dbReference type="EMBL" id="GAH82047.1"/>
    </source>
</evidence>
<dbReference type="AlphaFoldDB" id="X1IK29"/>
<feature type="non-terminal residue" evidence="1">
    <location>
        <position position="1"/>
    </location>
</feature>
<name>X1IK29_9ZZZZ</name>
<sequence>TVLTEIIGYFPPLEGDELFPFEDSNGQPIRDYEIDTRRGVRGRQGVLISRPRIWPWRLRCALKLTVPVGTDVGTLRRDLFQVANKAGQYPGLGDGRPEKIKGKGLWFGKHKVVEMDIEPLEM</sequence>
<proteinExistence type="predicted"/>
<dbReference type="EMBL" id="BARU01035571">
    <property type="protein sequence ID" value="GAH82047.1"/>
    <property type="molecule type" value="Genomic_DNA"/>
</dbReference>
<gene>
    <name evidence="1" type="ORF">S03H2_55655</name>
</gene>